<dbReference type="PANTHER" id="PTHR39200:SF1">
    <property type="entry name" value="AUTO-TRANSPORTER ADHESIN HEAD GIN DOMAIN-CONTAINING PROTEIN-RELATED"/>
    <property type="match status" value="1"/>
</dbReference>
<protein>
    <recommendedName>
        <fullName evidence="2">Putative auto-transporter adhesin head GIN domain-containing protein</fullName>
    </recommendedName>
</protein>
<feature type="region of interest" description="Disordered" evidence="1">
    <location>
        <begin position="285"/>
        <end position="307"/>
    </location>
</feature>
<dbReference type="RefSeq" id="WP_412442263.1">
    <property type="nucleotide sequence ID" value="NZ_CACRUT010000008.1"/>
</dbReference>
<evidence type="ECO:0000259" key="2">
    <source>
        <dbReference type="Pfam" id="PF10988"/>
    </source>
</evidence>
<dbReference type="PANTHER" id="PTHR39200">
    <property type="entry name" value="HYPOTHETICAL EXPORTED PROTEIN"/>
    <property type="match status" value="1"/>
</dbReference>
<feature type="domain" description="Putative auto-transporter adhesin head GIN" evidence="2">
    <location>
        <begin position="199"/>
        <end position="294"/>
    </location>
</feature>
<name>A0A6N3AP47_9BACT</name>
<evidence type="ECO:0000313" key="3">
    <source>
        <dbReference type="EMBL" id="VYT89582.1"/>
    </source>
</evidence>
<gene>
    <name evidence="3" type="ORF">PCLFYP37_01407</name>
</gene>
<sequence>MKKQIFLLLVSAIAYCSCTKSPAQSLCDGETGASPKDIQTQKVTVGDFNAISATSSVDVVYIPSDDETSVEIRASKAVLPYISVQVDAHGTLVVGMKKPKDPTKTKGIKEVHVKARPVGSLSASSSGDIFVKDGLHVKGTLSLTAGSSGDISCQDISCKDLHATSNSSGDISGKSVSCSLLTAASNSSGDIYFGGSKCQQADLQCNSSGDLHIKGLECTHLIATATSSGDLRLQGKCEQAKYTASSSGDIDADNMEARHVDANASSAGDISCHASESLNAHTSGGGSIAYSGNPVQVSASGKDIQKR</sequence>
<dbReference type="InterPro" id="IPR021255">
    <property type="entry name" value="DUF2807"/>
</dbReference>
<accession>A0A6N3AP47</accession>
<dbReference type="Pfam" id="PF10988">
    <property type="entry name" value="DUF2807"/>
    <property type="match status" value="1"/>
</dbReference>
<evidence type="ECO:0000256" key="1">
    <source>
        <dbReference type="SAM" id="MobiDB-lite"/>
    </source>
</evidence>
<dbReference type="AlphaFoldDB" id="A0A6N3AP47"/>
<dbReference type="Gene3D" id="2.160.20.120">
    <property type="match status" value="1"/>
</dbReference>
<proteinExistence type="predicted"/>
<reference evidence="3" key="1">
    <citation type="submission" date="2019-11" db="EMBL/GenBank/DDBJ databases">
        <authorList>
            <person name="Feng L."/>
        </authorList>
    </citation>
    <scope>NUCLEOTIDE SEQUENCE</scope>
    <source>
        <strain evidence="3">PclaraLFYP37</strain>
    </source>
</reference>
<organism evidence="3">
    <name type="scientific">Paraprevotella clara</name>
    <dbReference type="NCBI Taxonomy" id="454154"/>
    <lineage>
        <taxon>Bacteria</taxon>
        <taxon>Pseudomonadati</taxon>
        <taxon>Bacteroidota</taxon>
        <taxon>Bacteroidia</taxon>
        <taxon>Bacteroidales</taxon>
        <taxon>Prevotellaceae</taxon>
        <taxon>Paraprevotella</taxon>
    </lineage>
</organism>
<dbReference type="EMBL" id="CACRUT010000008">
    <property type="protein sequence ID" value="VYT89582.1"/>
    <property type="molecule type" value="Genomic_DNA"/>
</dbReference>